<comment type="caution">
    <text evidence="6">The sequence shown here is derived from an EMBL/GenBank/DDBJ whole genome shotgun (WGS) entry which is preliminary data.</text>
</comment>
<dbReference type="Pfam" id="PF03466">
    <property type="entry name" value="LysR_substrate"/>
    <property type="match status" value="1"/>
</dbReference>
<feature type="domain" description="HTH lysR-type" evidence="5">
    <location>
        <begin position="1"/>
        <end position="62"/>
    </location>
</feature>
<comment type="similarity">
    <text evidence="1">Belongs to the LysR transcriptional regulatory family.</text>
</comment>
<dbReference type="GO" id="GO:0006351">
    <property type="term" value="P:DNA-templated transcription"/>
    <property type="evidence" value="ECO:0007669"/>
    <property type="project" value="TreeGrafter"/>
</dbReference>
<gene>
    <name evidence="6" type="ORF">VPR01S_11_00820</name>
</gene>
<dbReference type="SUPFAM" id="SSF46785">
    <property type="entry name" value="Winged helix' DNA-binding domain"/>
    <property type="match status" value="1"/>
</dbReference>
<evidence type="ECO:0000256" key="2">
    <source>
        <dbReference type="ARBA" id="ARBA00023015"/>
    </source>
</evidence>
<evidence type="ECO:0000256" key="3">
    <source>
        <dbReference type="ARBA" id="ARBA00023125"/>
    </source>
</evidence>
<protein>
    <submittedName>
        <fullName evidence="6">Putative LysR family transcriptional regulator</fullName>
    </submittedName>
</protein>
<name>U3BED1_VIBPR</name>
<dbReference type="Pfam" id="PF00126">
    <property type="entry name" value="HTH_1"/>
    <property type="match status" value="1"/>
</dbReference>
<evidence type="ECO:0000313" key="7">
    <source>
        <dbReference type="Proteomes" id="UP000016570"/>
    </source>
</evidence>
<evidence type="ECO:0000259" key="5">
    <source>
        <dbReference type="PROSITE" id="PS50931"/>
    </source>
</evidence>
<dbReference type="PRINTS" id="PR00039">
    <property type="entry name" value="HTHLYSR"/>
</dbReference>
<evidence type="ECO:0000313" key="6">
    <source>
        <dbReference type="EMBL" id="GAD68089.1"/>
    </source>
</evidence>
<dbReference type="STRING" id="1219065.VPR01S_11_00820"/>
<dbReference type="Proteomes" id="UP000016570">
    <property type="component" value="Unassembled WGS sequence"/>
</dbReference>
<sequence length="300" mass="34119">MKKLAPLKSLYSFVAVAETGSMTEAAKALNVSHSAVSQAIKSLETQLDQPLFHRSGRNVTLNANGKQYYKQIAPALEQIVVATQNLIEKRHSHRLTLNMVNSLAMHWWIPRVHSFNQFAPNIDVRISTLVGSFVLEQEGVDVAIIHGHTDEWQDYYCELLGKDELVMVCSPDLLERDNPIDLAELLNTYPAIIAANERRKHDWQVWCDAHQLPLPTSGHNLSFSASIQAVQATIRKLGVFVTHRLFVRDDIKLGLLREIGQPVTNPHQDFYFTCQREKLQNEHVLQLRAWLRNEFSHSGT</sequence>
<dbReference type="InterPro" id="IPR058163">
    <property type="entry name" value="LysR-type_TF_proteobact-type"/>
</dbReference>
<dbReference type="SUPFAM" id="SSF53850">
    <property type="entry name" value="Periplasmic binding protein-like II"/>
    <property type="match status" value="1"/>
</dbReference>
<dbReference type="InterPro" id="IPR000847">
    <property type="entry name" value="LysR_HTH_N"/>
</dbReference>
<dbReference type="AlphaFoldDB" id="U3BED1"/>
<reference evidence="6 7" key="1">
    <citation type="submission" date="2013-09" db="EMBL/GenBank/DDBJ databases">
        <title>Whole genome shotgun sequence of Vibrio proteolyticus NBRC 13287.</title>
        <authorList>
            <person name="Isaki S."/>
            <person name="Hosoyama A."/>
            <person name="Numata M."/>
            <person name="Hashimoto M."/>
            <person name="Hosoyama Y."/>
            <person name="Tsuchikane K."/>
            <person name="Noguchi M."/>
            <person name="Hirakata S."/>
            <person name="Ichikawa N."/>
            <person name="Ohji S."/>
            <person name="Yamazoe A."/>
            <person name="Fujita N."/>
        </authorList>
    </citation>
    <scope>NUCLEOTIDE SEQUENCE [LARGE SCALE GENOMIC DNA]</scope>
    <source>
        <strain evidence="6 7">NBRC 13287</strain>
    </source>
</reference>
<evidence type="ECO:0000256" key="1">
    <source>
        <dbReference type="ARBA" id="ARBA00009437"/>
    </source>
</evidence>
<proteinExistence type="inferred from homology"/>
<dbReference type="PANTHER" id="PTHR30537:SF26">
    <property type="entry name" value="GLYCINE CLEAVAGE SYSTEM TRANSCRIPTIONAL ACTIVATOR"/>
    <property type="match status" value="1"/>
</dbReference>
<dbReference type="PROSITE" id="PS50931">
    <property type="entry name" value="HTH_LYSR"/>
    <property type="match status" value="1"/>
</dbReference>
<keyword evidence="4" id="KW-0804">Transcription</keyword>
<dbReference type="Gene3D" id="1.10.10.10">
    <property type="entry name" value="Winged helix-like DNA-binding domain superfamily/Winged helix DNA-binding domain"/>
    <property type="match status" value="1"/>
</dbReference>
<dbReference type="InterPro" id="IPR036388">
    <property type="entry name" value="WH-like_DNA-bd_sf"/>
</dbReference>
<keyword evidence="2" id="KW-0805">Transcription regulation</keyword>
<dbReference type="RefSeq" id="WP_021706060.1">
    <property type="nucleotide sequence ID" value="NZ_BATJ01000011.1"/>
</dbReference>
<dbReference type="InterPro" id="IPR005119">
    <property type="entry name" value="LysR_subst-bd"/>
</dbReference>
<keyword evidence="3" id="KW-0238">DNA-binding</keyword>
<dbReference type="InterPro" id="IPR036390">
    <property type="entry name" value="WH_DNA-bd_sf"/>
</dbReference>
<dbReference type="eggNOG" id="COG0583">
    <property type="taxonomic scope" value="Bacteria"/>
</dbReference>
<dbReference type="Gene3D" id="3.40.190.10">
    <property type="entry name" value="Periplasmic binding protein-like II"/>
    <property type="match status" value="2"/>
</dbReference>
<organism evidence="6 7">
    <name type="scientific">Vibrio proteolyticus NBRC 13287</name>
    <dbReference type="NCBI Taxonomy" id="1219065"/>
    <lineage>
        <taxon>Bacteria</taxon>
        <taxon>Pseudomonadati</taxon>
        <taxon>Pseudomonadota</taxon>
        <taxon>Gammaproteobacteria</taxon>
        <taxon>Vibrionales</taxon>
        <taxon>Vibrionaceae</taxon>
        <taxon>Vibrio</taxon>
    </lineage>
</organism>
<dbReference type="EMBL" id="BATJ01000011">
    <property type="protein sequence ID" value="GAD68089.1"/>
    <property type="molecule type" value="Genomic_DNA"/>
</dbReference>
<dbReference type="GO" id="GO:0043565">
    <property type="term" value="F:sequence-specific DNA binding"/>
    <property type="evidence" value="ECO:0007669"/>
    <property type="project" value="TreeGrafter"/>
</dbReference>
<dbReference type="FunFam" id="1.10.10.10:FF:000001">
    <property type="entry name" value="LysR family transcriptional regulator"/>
    <property type="match status" value="1"/>
</dbReference>
<dbReference type="PANTHER" id="PTHR30537">
    <property type="entry name" value="HTH-TYPE TRANSCRIPTIONAL REGULATOR"/>
    <property type="match status" value="1"/>
</dbReference>
<keyword evidence="7" id="KW-1185">Reference proteome</keyword>
<evidence type="ECO:0000256" key="4">
    <source>
        <dbReference type="ARBA" id="ARBA00023163"/>
    </source>
</evidence>
<dbReference type="GO" id="GO:0003700">
    <property type="term" value="F:DNA-binding transcription factor activity"/>
    <property type="evidence" value="ECO:0007669"/>
    <property type="project" value="InterPro"/>
</dbReference>
<accession>U3BED1</accession>